<sequence length="52" mass="5428">MLLHREGVPTQGVSSFTGKGSPHGEFVTSLGKGPQTGSKYENVTGNASPHME</sequence>
<accession>A0A9D4FC06</accession>
<dbReference type="AlphaFoldDB" id="A0A9D4FC06"/>
<evidence type="ECO:0000313" key="2">
    <source>
        <dbReference type="EMBL" id="KAH3796224.1"/>
    </source>
</evidence>
<proteinExistence type="predicted"/>
<evidence type="ECO:0000313" key="3">
    <source>
        <dbReference type="Proteomes" id="UP000828390"/>
    </source>
</evidence>
<comment type="caution">
    <text evidence="2">The sequence shown here is derived from an EMBL/GenBank/DDBJ whole genome shotgun (WGS) entry which is preliminary data.</text>
</comment>
<evidence type="ECO:0000256" key="1">
    <source>
        <dbReference type="SAM" id="MobiDB-lite"/>
    </source>
</evidence>
<gene>
    <name evidence="2" type="ORF">DPMN_149792</name>
</gene>
<dbReference type="EMBL" id="JAIWYP010000007">
    <property type="protein sequence ID" value="KAH3796224.1"/>
    <property type="molecule type" value="Genomic_DNA"/>
</dbReference>
<protein>
    <submittedName>
        <fullName evidence="2">Uncharacterized protein</fullName>
    </submittedName>
</protein>
<dbReference type="Proteomes" id="UP000828390">
    <property type="component" value="Unassembled WGS sequence"/>
</dbReference>
<keyword evidence="3" id="KW-1185">Reference proteome</keyword>
<name>A0A9D4FC06_DREPO</name>
<organism evidence="2 3">
    <name type="scientific">Dreissena polymorpha</name>
    <name type="common">Zebra mussel</name>
    <name type="synonym">Mytilus polymorpha</name>
    <dbReference type="NCBI Taxonomy" id="45954"/>
    <lineage>
        <taxon>Eukaryota</taxon>
        <taxon>Metazoa</taxon>
        <taxon>Spiralia</taxon>
        <taxon>Lophotrochozoa</taxon>
        <taxon>Mollusca</taxon>
        <taxon>Bivalvia</taxon>
        <taxon>Autobranchia</taxon>
        <taxon>Heteroconchia</taxon>
        <taxon>Euheterodonta</taxon>
        <taxon>Imparidentia</taxon>
        <taxon>Neoheterodontei</taxon>
        <taxon>Myida</taxon>
        <taxon>Dreissenoidea</taxon>
        <taxon>Dreissenidae</taxon>
        <taxon>Dreissena</taxon>
    </lineage>
</organism>
<feature type="region of interest" description="Disordered" evidence="1">
    <location>
        <begin position="1"/>
        <end position="52"/>
    </location>
</feature>
<feature type="compositionally biased region" description="Polar residues" evidence="1">
    <location>
        <begin position="35"/>
        <end position="52"/>
    </location>
</feature>
<reference evidence="2" key="1">
    <citation type="journal article" date="2019" name="bioRxiv">
        <title>The Genome of the Zebra Mussel, Dreissena polymorpha: A Resource for Invasive Species Research.</title>
        <authorList>
            <person name="McCartney M.A."/>
            <person name="Auch B."/>
            <person name="Kono T."/>
            <person name="Mallez S."/>
            <person name="Zhang Y."/>
            <person name="Obille A."/>
            <person name="Becker A."/>
            <person name="Abrahante J.E."/>
            <person name="Garbe J."/>
            <person name="Badalamenti J.P."/>
            <person name="Herman A."/>
            <person name="Mangelson H."/>
            <person name="Liachko I."/>
            <person name="Sullivan S."/>
            <person name="Sone E.D."/>
            <person name="Koren S."/>
            <person name="Silverstein K.A.T."/>
            <person name="Beckman K.B."/>
            <person name="Gohl D.M."/>
        </authorList>
    </citation>
    <scope>NUCLEOTIDE SEQUENCE</scope>
    <source>
        <strain evidence="2">Duluth1</strain>
        <tissue evidence="2">Whole animal</tissue>
    </source>
</reference>
<reference evidence="2" key="2">
    <citation type="submission" date="2020-11" db="EMBL/GenBank/DDBJ databases">
        <authorList>
            <person name="McCartney M.A."/>
            <person name="Auch B."/>
            <person name="Kono T."/>
            <person name="Mallez S."/>
            <person name="Becker A."/>
            <person name="Gohl D.M."/>
            <person name="Silverstein K.A.T."/>
            <person name="Koren S."/>
            <person name="Bechman K.B."/>
            <person name="Herman A."/>
            <person name="Abrahante J.E."/>
            <person name="Garbe J."/>
        </authorList>
    </citation>
    <scope>NUCLEOTIDE SEQUENCE</scope>
    <source>
        <strain evidence="2">Duluth1</strain>
        <tissue evidence="2">Whole animal</tissue>
    </source>
</reference>